<evidence type="ECO:0000259" key="2">
    <source>
        <dbReference type="Pfam" id="PF13480"/>
    </source>
</evidence>
<gene>
    <name evidence="3" type="ORF">DEJ46_24245</name>
</gene>
<name>A0A5P2AU78_STRVZ</name>
<feature type="region of interest" description="Disordered" evidence="1">
    <location>
        <begin position="1"/>
        <end position="21"/>
    </location>
</feature>
<reference evidence="3 4" key="1">
    <citation type="submission" date="2018-05" db="EMBL/GenBank/DDBJ databases">
        <title>Streptomyces venezuelae.</title>
        <authorList>
            <person name="Kim W."/>
            <person name="Lee N."/>
            <person name="Cho B.-K."/>
        </authorList>
    </citation>
    <scope>NUCLEOTIDE SEQUENCE [LARGE SCALE GENOMIC DNA]</scope>
    <source>
        <strain evidence="3 4">ATCC 15068</strain>
    </source>
</reference>
<dbReference type="OrthoDB" id="4700839at2"/>
<evidence type="ECO:0000313" key="3">
    <source>
        <dbReference type="EMBL" id="QES21834.1"/>
    </source>
</evidence>
<evidence type="ECO:0000313" key="4">
    <source>
        <dbReference type="Proteomes" id="UP000324106"/>
    </source>
</evidence>
<organism evidence="3 4">
    <name type="scientific">Streptomyces venezuelae</name>
    <dbReference type="NCBI Taxonomy" id="54571"/>
    <lineage>
        <taxon>Bacteria</taxon>
        <taxon>Bacillati</taxon>
        <taxon>Actinomycetota</taxon>
        <taxon>Actinomycetes</taxon>
        <taxon>Kitasatosporales</taxon>
        <taxon>Streptomycetaceae</taxon>
        <taxon>Streptomyces</taxon>
    </lineage>
</organism>
<feature type="domain" description="BioF2-like acetyltransferase" evidence="2">
    <location>
        <begin position="185"/>
        <end position="326"/>
    </location>
</feature>
<evidence type="ECO:0000256" key="1">
    <source>
        <dbReference type="SAM" id="MobiDB-lite"/>
    </source>
</evidence>
<dbReference type="AlphaFoldDB" id="A0A5P2AU78"/>
<dbReference type="SUPFAM" id="SSF55729">
    <property type="entry name" value="Acyl-CoA N-acyltransferases (Nat)"/>
    <property type="match status" value="1"/>
</dbReference>
<dbReference type="Gene3D" id="3.40.630.30">
    <property type="match status" value="1"/>
</dbReference>
<dbReference type="InterPro" id="IPR038740">
    <property type="entry name" value="BioF2-like_GNAT_dom"/>
</dbReference>
<dbReference type="Proteomes" id="UP000324106">
    <property type="component" value="Chromosome"/>
</dbReference>
<protein>
    <submittedName>
        <fullName evidence="3">Cellulose biosynthesis protein CelD</fullName>
    </submittedName>
</protein>
<sequence length="389" mass="42558">MPAEEGFGPVPSCPGSTQGVDRGVGKVSAFRVRIVRPGELGEREMAAWRELRAKSGSPANPFMEPEFTRAVAEVRPRSRVAVWWEGDEPVGFFPYEKGPLGQGRAIGFGVSDSHGAVLRPGLRPGARALLRACGAAVWEFDNLEAGQPVFEGAATESFASPVIDIGEGYAAYEALLRVQSPKFLRTTLAKERKLGRQADGEVRFVFDERDPAALRTLMEWKSAQYRRTGRGDRFAKEWISTLVRRLHEQRTPGCSGVLSVLYVGDRPIAAHFGLRSATVLSCWFPSYDPEFAKYSPGLVLHLRMAEAAAAAGIGMLDLGRGAAEYKDALKTGELTVYEGAVFVPGARAALHWLGREPARRAHRFVRDRPALAARARTTLNGLARLRGNR</sequence>
<accession>A0A5P2AU78</accession>
<proteinExistence type="predicted"/>
<dbReference type="Pfam" id="PF13480">
    <property type="entry name" value="Acetyltransf_6"/>
    <property type="match status" value="1"/>
</dbReference>
<dbReference type="InterPro" id="IPR016181">
    <property type="entry name" value="Acyl_CoA_acyltransferase"/>
</dbReference>
<dbReference type="EMBL" id="CP029194">
    <property type="protein sequence ID" value="QES21834.1"/>
    <property type="molecule type" value="Genomic_DNA"/>
</dbReference>